<organism evidence="9 10">
    <name type="scientific">Maritalea mobilis</name>
    <dbReference type="NCBI Taxonomy" id="483324"/>
    <lineage>
        <taxon>Bacteria</taxon>
        <taxon>Pseudomonadati</taxon>
        <taxon>Pseudomonadota</taxon>
        <taxon>Alphaproteobacteria</taxon>
        <taxon>Hyphomicrobiales</taxon>
        <taxon>Devosiaceae</taxon>
        <taxon>Maritalea</taxon>
    </lineage>
</organism>
<accession>A0A4R6VK76</accession>
<dbReference type="Gene3D" id="1.10.8.870">
    <property type="entry name" value="Alpha-glycerophosphate oxidase, cap domain"/>
    <property type="match status" value="1"/>
</dbReference>
<comment type="caution">
    <text evidence="9">The sequence shown here is derived from an EMBL/GenBank/DDBJ whole genome shotgun (WGS) entry which is preliminary data.</text>
</comment>
<dbReference type="NCBIfam" id="NF009906">
    <property type="entry name" value="PRK13369.1"/>
    <property type="match status" value="1"/>
</dbReference>
<dbReference type="Gene3D" id="6.10.250.1890">
    <property type="match status" value="1"/>
</dbReference>
<dbReference type="RefSeq" id="WP_133572684.1">
    <property type="nucleotide sequence ID" value="NZ_SNYR01000002.1"/>
</dbReference>
<dbReference type="InterPro" id="IPR038299">
    <property type="entry name" value="DAO_C_sf"/>
</dbReference>
<evidence type="ECO:0000259" key="8">
    <source>
        <dbReference type="Pfam" id="PF16901"/>
    </source>
</evidence>
<keyword evidence="3 6" id="KW-0285">Flavoprotein</keyword>
<gene>
    <name evidence="9" type="ORF">ATL17_2060</name>
</gene>
<dbReference type="Pfam" id="PF16901">
    <property type="entry name" value="DAO_C"/>
    <property type="match status" value="1"/>
</dbReference>
<sequence>MEKFDLAIIGGGVNGCGIARDAAGRGIKTYLCEMDDFGGGTSSASTKLIHGGLRYLEHFEFALVREALTERERLWSIAPHIIWPLRLILPHRKGLRPKWMLRAGLFLYDYIGGRKRLPTARTVNLSTDQTGAVLKDDYSTAFEFSDCWVQDNRLVVLNAIDAQRRGATVEKYQKAVDAKRVEGGWEVTLENVQTGSQKVIFAKALVNAAGPWVEQVFRSVTHQNTQAKVRMVKGSHIIVKKLFEHDKAYFFQNPDGRIFFAIPYEMDYTLIGTTDQDFEGDPRGIQISPEETTYLCEAVSAYFKKPVTPEDVVWSYAGVRPLYDDGASNASETTRDYVLKLRGEGEAAPILSIFGGKITTYRHLAEEVIEKLAARFPEWHQNAGWTGKEPLPGGAFGIDAIEATAEKLAQTYPFLSARHIERFMRHYGDASFDVLGNAKSNEDLGQWFGPDLSEKEVRYLQQHEWADKLDDIIWRRTKAGLSMNETDKAALEAFLAK</sequence>
<dbReference type="AlphaFoldDB" id="A0A4R6VK76"/>
<dbReference type="PROSITE" id="PS00978">
    <property type="entry name" value="FAD_G3PDH_2"/>
    <property type="match status" value="1"/>
</dbReference>
<evidence type="ECO:0000256" key="3">
    <source>
        <dbReference type="ARBA" id="ARBA00022630"/>
    </source>
</evidence>
<dbReference type="NCBIfam" id="NF008899">
    <property type="entry name" value="PRK12266.1"/>
    <property type="match status" value="1"/>
</dbReference>
<proteinExistence type="inferred from homology"/>
<evidence type="ECO:0000256" key="1">
    <source>
        <dbReference type="ARBA" id="ARBA00001974"/>
    </source>
</evidence>
<dbReference type="InterPro" id="IPR031656">
    <property type="entry name" value="DAO_C"/>
</dbReference>
<evidence type="ECO:0000256" key="5">
    <source>
        <dbReference type="ARBA" id="ARBA00023002"/>
    </source>
</evidence>
<dbReference type="Gene3D" id="3.30.9.10">
    <property type="entry name" value="D-Amino Acid Oxidase, subunit A, domain 2"/>
    <property type="match status" value="1"/>
</dbReference>
<dbReference type="EC" id="1.1.5.3" evidence="6"/>
<evidence type="ECO:0000259" key="7">
    <source>
        <dbReference type="Pfam" id="PF01266"/>
    </source>
</evidence>
<comment type="cofactor">
    <cofactor evidence="1 6">
        <name>FAD</name>
        <dbReference type="ChEBI" id="CHEBI:57692"/>
    </cofactor>
</comment>
<dbReference type="GO" id="GO:0046168">
    <property type="term" value="P:glycerol-3-phosphate catabolic process"/>
    <property type="evidence" value="ECO:0007669"/>
    <property type="project" value="TreeGrafter"/>
</dbReference>
<dbReference type="PANTHER" id="PTHR11985">
    <property type="entry name" value="GLYCEROL-3-PHOSPHATE DEHYDROGENASE"/>
    <property type="match status" value="1"/>
</dbReference>
<comment type="similarity">
    <text evidence="2 6">Belongs to the FAD-dependent glycerol-3-phosphate dehydrogenase family.</text>
</comment>
<dbReference type="SUPFAM" id="SSF54373">
    <property type="entry name" value="FAD-linked reductases, C-terminal domain"/>
    <property type="match status" value="1"/>
</dbReference>
<dbReference type="PRINTS" id="PR01001">
    <property type="entry name" value="FADG3PDH"/>
</dbReference>
<dbReference type="InterPro" id="IPR006076">
    <property type="entry name" value="FAD-dep_OxRdtase"/>
</dbReference>
<dbReference type="Gene3D" id="3.50.50.60">
    <property type="entry name" value="FAD/NAD(P)-binding domain"/>
    <property type="match status" value="1"/>
</dbReference>
<keyword evidence="4" id="KW-0274">FAD</keyword>
<feature type="domain" description="FAD dependent oxidoreductase" evidence="7">
    <location>
        <begin position="5"/>
        <end position="332"/>
    </location>
</feature>
<evidence type="ECO:0000256" key="6">
    <source>
        <dbReference type="RuleBase" id="RU361217"/>
    </source>
</evidence>
<protein>
    <recommendedName>
        <fullName evidence="6">Glycerol-3-phosphate dehydrogenase</fullName>
        <ecNumber evidence="6">1.1.5.3</ecNumber>
    </recommendedName>
</protein>
<dbReference type="Proteomes" id="UP000295391">
    <property type="component" value="Unassembled WGS sequence"/>
</dbReference>
<dbReference type="GO" id="GO:0004368">
    <property type="term" value="F:glycerol-3-phosphate dehydrogenase (quinone) activity"/>
    <property type="evidence" value="ECO:0007669"/>
    <property type="project" value="UniProtKB-EC"/>
</dbReference>
<reference evidence="9 10" key="1">
    <citation type="submission" date="2019-03" db="EMBL/GenBank/DDBJ databases">
        <title>Genomic Encyclopedia of Type Strains, Phase III (KMG-III): the genomes of soil and plant-associated and newly described type strains.</title>
        <authorList>
            <person name="Whitman W."/>
        </authorList>
    </citation>
    <scope>NUCLEOTIDE SEQUENCE [LARGE SCALE GENOMIC DNA]</scope>
    <source>
        <strain evidence="9 10">CGMCC 1.7002</strain>
    </source>
</reference>
<dbReference type="InterPro" id="IPR000447">
    <property type="entry name" value="G3P_DH_FAD-dep"/>
</dbReference>
<dbReference type="InterPro" id="IPR036188">
    <property type="entry name" value="FAD/NAD-bd_sf"/>
</dbReference>
<evidence type="ECO:0000256" key="4">
    <source>
        <dbReference type="ARBA" id="ARBA00022827"/>
    </source>
</evidence>
<evidence type="ECO:0000313" key="10">
    <source>
        <dbReference type="Proteomes" id="UP000295391"/>
    </source>
</evidence>
<name>A0A4R6VK76_9HYPH</name>
<dbReference type="PROSITE" id="PS00977">
    <property type="entry name" value="FAD_G3PDH_1"/>
    <property type="match status" value="1"/>
</dbReference>
<dbReference type="EMBL" id="SNYR01000002">
    <property type="protein sequence ID" value="TDQ64049.1"/>
    <property type="molecule type" value="Genomic_DNA"/>
</dbReference>
<dbReference type="SUPFAM" id="SSF51905">
    <property type="entry name" value="FAD/NAD(P)-binding domain"/>
    <property type="match status" value="1"/>
</dbReference>
<dbReference type="GO" id="GO:0009331">
    <property type="term" value="C:glycerol-3-phosphate dehydrogenase (FAD) complex"/>
    <property type="evidence" value="ECO:0007669"/>
    <property type="project" value="UniProtKB-UniRule"/>
</dbReference>
<dbReference type="OrthoDB" id="9766796at2"/>
<feature type="domain" description="Alpha-glycerophosphate oxidase C-terminal" evidence="8">
    <location>
        <begin position="386"/>
        <end position="492"/>
    </location>
</feature>
<comment type="catalytic activity">
    <reaction evidence="6">
        <text>a quinone + sn-glycerol 3-phosphate = dihydroxyacetone phosphate + a quinol</text>
        <dbReference type="Rhea" id="RHEA:18977"/>
        <dbReference type="ChEBI" id="CHEBI:24646"/>
        <dbReference type="ChEBI" id="CHEBI:57597"/>
        <dbReference type="ChEBI" id="CHEBI:57642"/>
        <dbReference type="ChEBI" id="CHEBI:132124"/>
        <dbReference type="EC" id="1.1.5.3"/>
    </reaction>
</comment>
<dbReference type="PANTHER" id="PTHR11985:SF15">
    <property type="entry name" value="GLYCEROL-3-PHOSPHATE DEHYDROGENASE, MITOCHONDRIAL"/>
    <property type="match status" value="1"/>
</dbReference>
<keyword evidence="5 6" id="KW-0560">Oxidoreductase</keyword>
<dbReference type="Pfam" id="PF01266">
    <property type="entry name" value="DAO"/>
    <property type="match status" value="1"/>
</dbReference>
<evidence type="ECO:0000256" key="2">
    <source>
        <dbReference type="ARBA" id="ARBA00007330"/>
    </source>
</evidence>
<evidence type="ECO:0000313" key="9">
    <source>
        <dbReference type="EMBL" id="TDQ64049.1"/>
    </source>
</evidence>
<keyword evidence="10" id="KW-1185">Reference proteome</keyword>